<comment type="caution">
    <text evidence="1">The sequence shown here is derived from an EMBL/GenBank/DDBJ whole genome shotgun (WGS) entry which is preliminary data.</text>
</comment>
<dbReference type="Proteomes" id="UP001204144">
    <property type="component" value="Unassembled WGS sequence"/>
</dbReference>
<gene>
    <name evidence="1" type="ORF">EGI31_10970</name>
</gene>
<keyword evidence="2" id="KW-1185">Reference proteome</keyword>
<dbReference type="AlphaFoldDB" id="A0AAE3KSV4"/>
<dbReference type="EMBL" id="RJUF01000029">
    <property type="protein sequence ID" value="MCP9763478.1"/>
    <property type="molecule type" value="Genomic_DNA"/>
</dbReference>
<sequence length="418" mass="49030">MVYLKNYMRNIFTLLFIFISTGLSAQQDFRKTYFPLINKAELHLVKEEYVEASQAYFSAFSLTKTPLLRDLYNATVCKLYQNDFEGAKLYLFKMAQRGVKPETLEQREIFEVGYNTEGWKNFKASYEQFFEPKELNDFLKYHFSNLEILRNMIFEFGAESFVNLPNGANPPTHAIKRKDFNAYYSNETTPEQRAKILKYTMEEVEVETKESQATKDEIYNEAKEILLLIMDNPMALNEGNSQLETFHTHDHDLFSFLSFFKFNRDRRGRRDEGVTEFMNESEQRYFDEKLQEAVYQGFLSPQVAISQSSEREIPEKIKVTSFTLTIENSSECGKEFDDIENIRFLKKNVLTSDEQKEYKKIKDKYGLESLDDRFKKEVFGIDKNKYFILNTRSSVESSVVPNCEVAQKMLAGATIIQD</sequence>
<reference evidence="1 2" key="1">
    <citation type="submission" date="2018-11" db="EMBL/GenBank/DDBJ databases">
        <title>Novel bacteria species description.</title>
        <authorList>
            <person name="Han J.-H."/>
        </authorList>
    </citation>
    <scope>NUCLEOTIDE SEQUENCE [LARGE SCALE GENOMIC DNA]</scope>
    <source>
        <strain evidence="1 2">KCTC23259</strain>
    </source>
</reference>
<evidence type="ECO:0000313" key="1">
    <source>
        <dbReference type="EMBL" id="MCP9763478.1"/>
    </source>
</evidence>
<protein>
    <submittedName>
        <fullName evidence="1">Uncharacterized protein</fullName>
    </submittedName>
</protein>
<accession>A0AAE3KSV4</accession>
<organism evidence="1 2">
    <name type="scientific">Lacihabitans soyangensis</name>
    <dbReference type="NCBI Taxonomy" id="869394"/>
    <lineage>
        <taxon>Bacteria</taxon>
        <taxon>Pseudomonadati</taxon>
        <taxon>Bacteroidota</taxon>
        <taxon>Cytophagia</taxon>
        <taxon>Cytophagales</taxon>
        <taxon>Leadbetterellaceae</taxon>
        <taxon>Lacihabitans</taxon>
    </lineage>
</organism>
<evidence type="ECO:0000313" key="2">
    <source>
        <dbReference type="Proteomes" id="UP001204144"/>
    </source>
</evidence>
<proteinExistence type="predicted"/>
<name>A0AAE3KSV4_9BACT</name>